<feature type="region of interest" description="Disordered" evidence="1">
    <location>
        <begin position="384"/>
        <end position="409"/>
    </location>
</feature>
<reference evidence="2" key="1">
    <citation type="journal article" date="2021" name="Nat. Commun.">
        <title>Genetic determinants of endophytism in the Arabidopsis root mycobiome.</title>
        <authorList>
            <person name="Mesny F."/>
            <person name="Miyauchi S."/>
            <person name="Thiergart T."/>
            <person name="Pickel B."/>
            <person name="Atanasova L."/>
            <person name="Karlsson M."/>
            <person name="Huettel B."/>
            <person name="Barry K.W."/>
            <person name="Haridas S."/>
            <person name="Chen C."/>
            <person name="Bauer D."/>
            <person name="Andreopoulos W."/>
            <person name="Pangilinan J."/>
            <person name="LaButti K."/>
            <person name="Riley R."/>
            <person name="Lipzen A."/>
            <person name="Clum A."/>
            <person name="Drula E."/>
            <person name="Henrissat B."/>
            <person name="Kohler A."/>
            <person name="Grigoriev I.V."/>
            <person name="Martin F.M."/>
            <person name="Hacquard S."/>
        </authorList>
    </citation>
    <scope>NUCLEOTIDE SEQUENCE</scope>
    <source>
        <strain evidence="2">MPI-SDFR-AT-0117</strain>
    </source>
</reference>
<dbReference type="OrthoDB" id="5279415at2759"/>
<sequence length="481" mass="55075">MDSDPWETQDREDLAEIYYDQPTQDKNRTLEDENLRLKRLLRENGISWSPISTAYIDQQLRTKSGRVTRRSTAAVSTLPYLPVEVLLRVLKYALTSEYPIIDPLCKLRPENTTAKEKARGNQIAIHFLVTCKALNAEGTRLLWSQNTFTFTRPENLRSFSRLDASFRKTIHRINLRVIVQFYDDRKRSHVLDRHYHSSLKKAVSLPIKTRVNEETYARGGFRVYSWSQIVDFLQALRAPWDPKHDKKLVRPRLLPNLEVMRMDLVNFGAESLPMFGHELHNMASHELGCTLNELQLTGLPMDDPGLKASSELTGLLKDEGLFLTSGPSYVQSRRGGLIPLTGSPCTARTVRAWKPLHKSHPLHQGDEDDEMTDSDLLEEMLEYHHSHGPSMPPAPAETGHPKSLPRRKDKTIWRRVPLSPDSEARKWVEFCRISGYPVESIRRMVDEDGDDLEDDDDYCPCCGTLHLGSGGSFDLLMDEDM</sequence>
<gene>
    <name evidence="2" type="ORF">F5X68DRAFT_16794</name>
</gene>
<dbReference type="PANTHER" id="PTHR42085:SF1">
    <property type="entry name" value="F-BOX DOMAIN-CONTAINING PROTEIN"/>
    <property type="match status" value="1"/>
</dbReference>
<evidence type="ECO:0000313" key="3">
    <source>
        <dbReference type="Proteomes" id="UP000770015"/>
    </source>
</evidence>
<dbReference type="InterPro" id="IPR038883">
    <property type="entry name" value="AN11006-like"/>
</dbReference>
<accession>A0A9P8VA15</accession>
<organism evidence="2 3">
    <name type="scientific">Plectosphaerella plurivora</name>
    <dbReference type="NCBI Taxonomy" id="936078"/>
    <lineage>
        <taxon>Eukaryota</taxon>
        <taxon>Fungi</taxon>
        <taxon>Dikarya</taxon>
        <taxon>Ascomycota</taxon>
        <taxon>Pezizomycotina</taxon>
        <taxon>Sordariomycetes</taxon>
        <taxon>Hypocreomycetidae</taxon>
        <taxon>Glomerellales</taxon>
        <taxon>Plectosphaerellaceae</taxon>
        <taxon>Plectosphaerella</taxon>
    </lineage>
</organism>
<evidence type="ECO:0000313" key="2">
    <source>
        <dbReference type="EMBL" id="KAH6685749.1"/>
    </source>
</evidence>
<name>A0A9P8VA15_9PEZI</name>
<dbReference type="EMBL" id="JAGSXJ010000014">
    <property type="protein sequence ID" value="KAH6685749.1"/>
    <property type="molecule type" value="Genomic_DNA"/>
</dbReference>
<proteinExistence type="predicted"/>
<dbReference type="AlphaFoldDB" id="A0A9P8VA15"/>
<dbReference type="Proteomes" id="UP000770015">
    <property type="component" value="Unassembled WGS sequence"/>
</dbReference>
<evidence type="ECO:0000256" key="1">
    <source>
        <dbReference type="SAM" id="MobiDB-lite"/>
    </source>
</evidence>
<keyword evidence="3" id="KW-1185">Reference proteome</keyword>
<dbReference type="PANTHER" id="PTHR42085">
    <property type="entry name" value="F-BOX DOMAIN-CONTAINING PROTEIN"/>
    <property type="match status" value="1"/>
</dbReference>
<protein>
    <submittedName>
        <fullName evidence="2">Uncharacterized protein</fullName>
    </submittedName>
</protein>
<feature type="region of interest" description="Disordered" evidence="1">
    <location>
        <begin position="1"/>
        <end position="25"/>
    </location>
</feature>
<comment type="caution">
    <text evidence="2">The sequence shown here is derived from an EMBL/GenBank/DDBJ whole genome shotgun (WGS) entry which is preliminary data.</text>
</comment>